<dbReference type="GO" id="GO:0016787">
    <property type="term" value="F:hydrolase activity"/>
    <property type="evidence" value="ECO:0007669"/>
    <property type="project" value="UniProtKB-KW"/>
</dbReference>
<dbReference type="SUPFAM" id="SSF53955">
    <property type="entry name" value="Lysozyme-like"/>
    <property type="match status" value="1"/>
</dbReference>
<dbReference type="CDD" id="cd00737">
    <property type="entry name" value="lyz_endolysin_autolysin"/>
    <property type="match status" value="1"/>
</dbReference>
<keyword evidence="5" id="KW-1035">Host cytoplasm</keyword>
<accession>A0ABV6S2F0</accession>
<dbReference type="Pfam" id="PF00959">
    <property type="entry name" value="Phage_lysozyme"/>
    <property type="match status" value="1"/>
</dbReference>
<evidence type="ECO:0000256" key="4">
    <source>
        <dbReference type="ARBA" id="ARBA00022801"/>
    </source>
</evidence>
<evidence type="ECO:0000256" key="1">
    <source>
        <dbReference type="ARBA" id="ARBA00000632"/>
    </source>
</evidence>
<keyword evidence="2 7" id="KW-0929">Antimicrobial</keyword>
<proteinExistence type="inferred from homology"/>
<dbReference type="Gene3D" id="2.30.30.40">
    <property type="entry name" value="SH3 Domains"/>
    <property type="match status" value="1"/>
</dbReference>
<dbReference type="InterPro" id="IPR003646">
    <property type="entry name" value="SH3-like_bac-type"/>
</dbReference>
<feature type="domain" description="SH3b" evidence="8">
    <location>
        <begin position="171"/>
        <end position="233"/>
    </location>
</feature>
<comment type="catalytic activity">
    <reaction evidence="1 7">
        <text>Hydrolysis of (1-&gt;4)-beta-linkages between N-acetylmuramic acid and N-acetyl-D-glucosamine residues in a peptidoglycan and between N-acetyl-D-glucosamine residues in chitodextrins.</text>
        <dbReference type="EC" id="3.2.1.17"/>
    </reaction>
</comment>
<dbReference type="RefSeq" id="WP_323748321.1">
    <property type="nucleotide sequence ID" value="NZ_JAPCWC010000007.1"/>
</dbReference>
<evidence type="ECO:0000256" key="7">
    <source>
        <dbReference type="RuleBase" id="RU003788"/>
    </source>
</evidence>
<dbReference type="InterPro" id="IPR034690">
    <property type="entry name" value="Endolysin_T4_type"/>
</dbReference>
<dbReference type="EMBL" id="JBHLTM010000009">
    <property type="protein sequence ID" value="MFC0683236.1"/>
    <property type="molecule type" value="Genomic_DNA"/>
</dbReference>
<keyword evidence="4 7" id="KW-0378">Hydrolase</keyword>
<evidence type="ECO:0000256" key="5">
    <source>
        <dbReference type="ARBA" id="ARBA00023200"/>
    </source>
</evidence>
<dbReference type="EC" id="3.2.1.17" evidence="7"/>
<gene>
    <name evidence="9" type="ORF">ACFFF8_01375</name>
</gene>
<organism evidence="9 10">
    <name type="scientific">Novosphingobium clariflavum</name>
    <dbReference type="NCBI Taxonomy" id="2029884"/>
    <lineage>
        <taxon>Bacteria</taxon>
        <taxon>Pseudomonadati</taxon>
        <taxon>Pseudomonadota</taxon>
        <taxon>Alphaproteobacteria</taxon>
        <taxon>Sphingomonadales</taxon>
        <taxon>Sphingomonadaceae</taxon>
        <taxon>Novosphingobium</taxon>
    </lineage>
</organism>
<dbReference type="InterPro" id="IPR033907">
    <property type="entry name" value="Endolysin_autolysin"/>
</dbReference>
<dbReference type="InterPro" id="IPR023346">
    <property type="entry name" value="Lysozyme-like_dom_sf"/>
</dbReference>
<keyword evidence="10" id="KW-1185">Reference proteome</keyword>
<sequence length="233" mass="25196">MTDARTLSPAGAALIHKWEGCGKKRADGRFDAYPDPGSKDGKPWTIGWGSTGPDIAKGTIWTQAQCDARFDRDIARFVNEVARAIGSAPTTQAQFDALVSFHYNTGAIASATLTRMHVAGRFEDAADQFARWIYNDGKPLEGLKSRRADEAALYASAVPVAAKQPMPIARADVRVVNARSGLNVRSRASASSDKLGLLARGAPVTVLQDTGEWVRIMYQGRQGWVNDQYLTAA</sequence>
<comment type="caution">
    <text evidence="9">The sequence shown here is derived from an EMBL/GenBank/DDBJ whole genome shotgun (WGS) entry which is preliminary data.</text>
</comment>
<dbReference type="InterPro" id="IPR023347">
    <property type="entry name" value="Lysozyme_dom_sf"/>
</dbReference>
<comment type="similarity">
    <text evidence="7">Belongs to the glycosyl hydrolase 24 family.</text>
</comment>
<dbReference type="InterPro" id="IPR002196">
    <property type="entry name" value="Glyco_hydro_24"/>
</dbReference>
<evidence type="ECO:0000256" key="6">
    <source>
        <dbReference type="ARBA" id="ARBA00023295"/>
    </source>
</evidence>
<dbReference type="PANTHER" id="PTHR38107">
    <property type="match status" value="1"/>
</dbReference>
<evidence type="ECO:0000259" key="8">
    <source>
        <dbReference type="PROSITE" id="PS51781"/>
    </source>
</evidence>
<dbReference type="PANTHER" id="PTHR38107:SF3">
    <property type="entry name" value="LYSOZYME RRRD-RELATED"/>
    <property type="match status" value="1"/>
</dbReference>
<evidence type="ECO:0000256" key="2">
    <source>
        <dbReference type="ARBA" id="ARBA00022529"/>
    </source>
</evidence>
<dbReference type="Proteomes" id="UP001589858">
    <property type="component" value="Unassembled WGS sequence"/>
</dbReference>
<keyword evidence="6 7" id="KW-0326">Glycosidase</keyword>
<dbReference type="Gene3D" id="1.10.530.40">
    <property type="match status" value="1"/>
</dbReference>
<name>A0ABV6S2F0_9SPHN</name>
<evidence type="ECO:0000313" key="9">
    <source>
        <dbReference type="EMBL" id="MFC0683236.1"/>
    </source>
</evidence>
<evidence type="ECO:0000256" key="3">
    <source>
        <dbReference type="ARBA" id="ARBA00022638"/>
    </source>
</evidence>
<evidence type="ECO:0000313" key="10">
    <source>
        <dbReference type="Proteomes" id="UP001589858"/>
    </source>
</evidence>
<dbReference type="SMART" id="SM00287">
    <property type="entry name" value="SH3b"/>
    <property type="match status" value="1"/>
</dbReference>
<dbReference type="Pfam" id="PF08239">
    <property type="entry name" value="SH3_3"/>
    <property type="match status" value="1"/>
</dbReference>
<dbReference type="HAMAP" id="MF_04110">
    <property type="entry name" value="ENDOLYSIN_T4"/>
    <property type="match status" value="1"/>
</dbReference>
<dbReference type="PROSITE" id="PS51781">
    <property type="entry name" value="SH3B"/>
    <property type="match status" value="1"/>
</dbReference>
<dbReference type="InterPro" id="IPR051018">
    <property type="entry name" value="Bacteriophage_GH24"/>
</dbReference>
<protein>
    <recommendedName>
        <fullName evidence="7">Lysozyme</fullName>
        <ecNumber evidence="7">3.2.1.17</ecNumber>
    </recommendedName>
</protein>
<reference evidence="9 10" key="1">
    <citation type="submission" date="2024-09" db="EMBL/GenBank/DDBJ databases">
        <authorList>
            <person name="Sun Q."/>
            <person name="Mori K."/>
        </authorList>
    </citation>
    <scope>NUCLEOTIDE SEQUENCE [LARGE SCALE GENOMIC DNA]</scope>
    <source>
        <strain evidence="9 10">CICC 11035S</strain>
    </source>
</reference>
<keyword evidence="3 7" id="KW-0081">Bacteriolytic enzyme</keyword>